<evidence type="ECO:0000313" key="10">
    <source>
        <dbReference type="EMBL" id="OOO63867.1"/>
    </source>
</evidence>
<evidence type="ECO:0000256" key="4">
    <source>
        <dbReference type="ARBA" id="ARBA00022475"/>
    </source>
</evidence>
<dbReference type="Pfam" id="PF01235">
    <property type="entry name" value="Na_Ala_symp"/>
    <property type="match status" value="1"/>
</dbReference>
<dbReference type="Proteomes" id="UP000190206">
    <property type="component" value="Unassembled WGS sequence"/>
</dbReference>
<comment type="similarity">
    <text evidence="2">Belongs to the alanine or glycine:cation symporter (AGCS) (TC 2.A.25) family.</text>
</comment>
<dbReference type="EMBL" id="MRAE01000054">
    <property type="protein sequence ID" value="OOO63867.1"/>
    <property type="molecule type" value="Genomic_DNA"/>
</dbReference>
<evidence type="ECO:0000256" key="7">
    <source>
        <dbReference type="ARBA" id="ARBA00023136"/>
    </source>
</evidence>
<dbReference type="RefSeq" id="WP_136627638.1">
    <property type="nucleotide sequence ID" value="NZ_MRAD01000013.1"/>
</dbReference>
<reference evidence="10 12" key="2">
    <citation type="submission" date="2016-12" db="EMBL/GenBank/DDBJ databases">
        <title>Clostridium tepidum sp. nov., a close relative of Clostridium sporogenes and Clostridium botulinum Group I.</title>
        <authorList>
            <person name="Dobritsa A.P."/>
            <person name="Kutumbaka K.K."/>
            <person name="Werner K."/>
            <person name="Wiedmann M."/>
            <person name="Asmus A."/>
            <person name="Samadpour M."/>
        </authorList>
    </citation>
    <scope>NUCLEOTIDE SEQUENCE [LARGE SCALE GENOMIC DNA]</scope>
    <source>
        <strain evidence="10 12">IEH 97212</strain>
    </source>
</reference>
<evidence type="ECO:0000313" key="12">
    <source>
        <dbReference type="Proteomes" id="UP000190256"/>
    </source>
</evidence>
<evidence type="ECO:0000313" key="11">
    <source>
        <dbReference type="Proteomes" id="UP000190206"/>
    </source>
</evidence>
<dbReference type="PANTHER" id="PTHR30330">
    <property type="entry name" value="AGSS FAMILY TRANSPORTER, SODIUM-ALANINE"/>
    <property type="match status" value="1"/>
</dbReference>
<comment type="caution">
    <text evidence="10">The sequence shown here is derived from an EMBL/GenBank/DDBJ whole genome shotgun (WGS) entry which is preliminary data.</text>
</comment>
<dbReference type="PANTHER" id="PTHR30330:SF14">
    <property type="entry name" value="SODIUM_AMINO ACID (ALANINE) SYMPORTER"/>
    <property type="match status" value="1"/>
</dbReference>
<keyword evidence="6 8" id="KW-1133">Transmembrane helix</keyword>
<evidence type="ECO:0000256" key="2">
    <source>
        <dbReference type="ARBA" id="ARBA00009261"/>
    </source>
</evidence>
<dbReference type="GO" id="GO:0005283">
    <property type="term" value="F:amino acid:sodium symporter activity"/>
    <property type="evidence" value="ECO:0007669"/>
    <property type="project" value="InterPro"/>
</dbReference>
<dbReference type="EMBL" id="MRAD01000013">
    <property type="protein sequence ID" value="OOO61449.1"/>
    <property type="molecule type" value="Genomic_DNA"/>
</dbReference>
<keyword evidence="3" id="KW-0813">Transport</keyword>
<dbReference type="InterPro" id="IPR001463">
    <property type="entry name" value="Na/Ala_symport"/>
</dbReference>
<evidence type="ECO:0000256" key="6">
    <source>
        <dbReference type="ARBA" id="ARBA00022989"/>
    </source>
</evidence>
<keyword evidence="11" id="KW-1185">Reference proteome</keyword>
<feature type="transmembrane region" description="Helical" evidence="8">
    <location>
        <begin position="14"/>
        <end position="37"/>
    </location>
</feature>
<comment type="subcellular location">
    <subcellularLocation>
        <location evidence="1">Cell membrane</location>
        <topology evidence="1">Multi-pass membrane protein</topology>
    </subcellularLocation>
</comment>
<evidence type="ECO:0000313" key="9">
    <source>
        <dbReference type="EMBL" id="OOO61449.1"/>
    </source>
</evidence>
<dbReference type="PROSITE" id="PS00873">
    <property type="entry name" value="NA_ALANINE_SYMP"/>
    <property type="match status" value="1"/>
</dbReference>
<evidence type="ECO:0000256" key="1">
    <source>
        <dbReference type="ARBA" id="ARBA00004651"/>
    </source>
</evidence>
<keyword evidence="5 8" id="KW-0812">Transmembrane</keyword>
<dbReference type="AlphaFoldDB" id="A0A1S9I0N5"/>
<reference evidence="9 11" key="1">
    <citation type="submission" date="2016-12" db="EMBL/GenBank/DDBJ databases">
        <title>Clostridium tepidum sp. nov., a close relative of Clostridium sporogenes and Clostridium botulinum Group I.</title>
        <authorList>
            <person name="Dobritsa A.P."/>
            <person name="Kutumbaka K."/>
            <person name="Werner K."/>
            <person name="Samadpour M."/>
        </authorList>
    </citation>
    <scope>NUCLEOTIDE SEQUENCE [LARGE SCALE GENOMIC DNA]</scope>
    <source>
        <strain evidence="9 11">PE</strain>
    </source>
</reference>
<dbReference type="GO" id="GO:0005886">
    <property type="term" value="C:plasma membrane"/>
    <property type="evidence" value="ECO:0007669"/>
    <property type="project" value="UniProtKB-SubCell"/>
</dbReference>
<dbReference type="Proteomes" id="UP000190256">
    <property type="component" value="Unassembled WGS sequence"/>
</dbReference>
<proteinExistence type="inferred from homology"/>
<evidence type="ECO:0000256" key="8">
    <source>
        <dbReference type="SAM" id="Phobius"/>
    </source>
</evidence>
<protein>
    <submittedName>
        <fullName evidence="10">Sodium:alanine symporter family protein</fullName>
    </submittedName>
</protein>
<evidence type="ECO:0000256" key="3">
    <source>
        <dbReference type="ARBA" id="ARBA00022448"/>
    </source>
</evidence>
<keyword evidence="7 8" id="KW-0472">Membrane</keyword>
<gene>
    <name evidence="9" type="ORF">BS637_11755</name>
    <name evidence="10" type="ORF">BS638_13080</name>
</gene>
<evidence type="ECO:0000256" key="5">
    <source>
        <dbReference type="ARBA" id="ARBA00022692"/>
    </source>
</evidence>
<sequence>MDFLNVVKSINNVLWNYVLIFLLCGTGIIFTISLKFVQVSKFKASFKKAFGGMSLKGKKAGSDGMSSFQSLATAVAAQVGTGNLAGAATAIVSGGPGAIFWMWISAFLGMAT</sequence>
<feature type="non-terminal residue" evidence="10">
    <location>
        <position position="112"/>
    </location>
</feature>
<keyword evidence="4" id="KW-1003">Cell membrane</keyword>
<accession>A0A1S9I0N5</accession>
<organism evidence="10 12">
    <name type="scientific">Clostridium tepidum</name>
    <dbReference type="NCBI Taxonomy" id="1962263"/>
    <lineage>
        <taxon>Bacteria</taxon>
        <taxon>Bacillati</taxon>
        <taxon>Bacillota</taxon>
        <taxon>Clostridia</taxon>
        <taxon>Eubacteriales</taxon>
        <taxon>Clostridiaceae</taxon>
        <taxon>Clostridium</taxon>
    </lineage>
</organism>
<name>A0A1S9I0N5_9CLOT</name>